<feature type="transmembrane region" description="Helical" evidence="6">
    <location>
        <begin position="614"/>
        <end position="636"/>
    </location>
</feature>
<evidence type="ECO:0000313" key="7">
    <source>
        <dbReference type="EMBL" id="KAG9237795.1"/>
    </source>
</evidence>
<evidence type="ECO:0000256" key="3">
    <source>
        <dbReference type="ARBA" id="ARBA00022989"/>
    </source>
</evidence>
<protein>
    <recommendedName>
        <fullName evidence="9">Ankyrin repeat protein</fullName>
    </recommendedName>
</protein>
<proteinExistence type="predicted"/>
<evidence type="ECO:0008006" key="9">
    <source>
        <dbReference type="Google" id="ProtNLM"/>
    </source>
</evidence>
<keyword evidence="2 6" id="KW-0812">Transmembrane</keyword>
<sequence>MHPYDNPKLLGTFPDQKVSLYQLLAKEPDRNPLMWKCEKDMIRYFHLPANNMDWVEEVIARYYNESKPDLTGPYRKPRSREEQSKTRMLLRPQFWRGLQHGDRPDLPTHTRHMRPRCYRISTDHQNLEPIPKNLALFMPYLHWETDRRRTRAADVLARYSNNSWMPFRDVVEQKAANVQVSSLKRISSDGFPEHITTIIETAQSSMCGPKKITLKSYQGQSLLGKLFMLAAALYEELDAYTDEKVIKHYLNAKPHLQPRRTLDQSYYWTLRDTRSRDRDQVVYRGTAPSPKLLHYRCLKDPKHPVPCDQCLENIQKVPRVVMVDQLWMWMLDENTVITCFPRRFGKNKPDPSAVQKCIRTRLRAARIDEVRSVYDLGIIIIDQCSRVFFDRTQSEDLQPQVMDSFANAIGKVTHRQTIAFDHFWECTRLASKRYNARNEPDNGTAKKSQNVLLDINPEGELLREIKDIIDEISIMKLIKQQEEAVARNFSKSIERLLLQKSANASDTAQKSGNIDISKVDESSPLPSFDPKPNQPLPSTQLQMNEDHQWTIDSANELVESIQHQLIELGYLSDAADKASSALKDLLDLKQQQAGVVEAREAVKQGEETLKQGRAIMLFTVITIIFLPMSFFSGVFGMNTHELIGDVEGSSNWGYKDVFIFMIPISILVITCSLCLAFSKLVRALLAYAFKISWTWFTTTTSLYVSWHDTKFKSKKLHEGRKTTVNKMKKDALKKALETKMANEEKAAEALKEVERRRTAGGRRENGFGDENFGLGSLGTGAGERARGGRVAVVEEGDIEMMAGVSLGLQNGRSR</sequence>
<dbReference type="Pfam" id="PF01544">
    <property type="entry name" value="CorA"/>
    <property type="match status" value="1"/>
</dbReference>
<dbReference type="PANTHER" id="PTHR47685">
    <property type="entry name" value="MAGNESIUM TRANSPORT PROTEIN CORA"/>
    <property type="match status" value="1"/>
</dbReference>
<comment type="subcellular location">
    <subcellularLocation>
        <location evidence="1">Membrane</location>
        <topology evidence="1">Multi-pass membrane protein</topology>
    </subcellularLocation>
</comment>
<dbReference type="GO" id="GO:0016020">
    <property type="term" value="C:membrane"/>
    <property type="evidence" value="ECO:0007669"/>
    <property type="project" value="UniProtKB-SubCell"/>
</dbReference>
<name>A0A9P8C8U8_9HELO</name>
<evidence type="ECO:0000256" key="6">
    <source>
        <dbReference type="SAM" id="Phobius"/>
    </source>
</evidence>
<dbReference type="SUPFAM" id="SSF144083">
    <property type="entry name" value="Magnesium transport protein CorA, transmembrane region"/>
    <property type="match status" value="1"/>
</dbReference>
<feature type="transmembrane region" description="Helical" evidence="6">
    <location>
        <begin position="657"/>
        <end position="678"/>
    </location>
</feature>
<dbReference type="Proteomes" id="UP000824998">
    <property type="component" value="Unassembled WGS sequence"/>
</dbReference>
<dbReference type="InterPro" id="IPR050829">
    <property type="entry name" value="CorA_MIT"/>
</dbReference>
<dbReference type="OrthoDB" id="341259at2759"/>
<dbReference type="EMBL" id="MU251380">
    <property type="protein sequence ID" value="KAG9237795.1"/>
    <property type="molecule type" value="Genomic_DNA"/>
</dbReference>
<organism evidence="7 8">
    <name type="scientific">Amylocarpus encephaloides</name>
    <dbReference type="NCBI Taxonomy" id="45428"/>
    <lineage>
        <taxon>Eukaryota</taxon>
        <taxon>Fungi</taxon>
        <taxon>Dikarya</taxon>
        <taxon>Ascomycota</taxon>
        <taxon>Pezizomycotina</taxon>
        <taxon>Leotiomycetes</taxon>
        <taxon>Helotiales</taxon>
        <taxon>Helotiales incertae sedis</taxon>
        <taxon>Amylocarpus</taxon>
    </lineage>
</organism>
<comment type="caution">
    <text evidence="7">The sequence shown here is derived from an EMBL/GenBank/DDBJ whole genome shotgun (WGS) entry which is preliminary data.</text>
</comment>
<dbReference type="PANTHER" id="PTHR47685:SF1">
    <property type="entry name" value="MAGNESIUM TRANSPORT PROTEIN CORA"/>
    <property type="match status" value="1"/>
</dbReference>
<evidence type="ECO:0000256" key="5">
    <source>
        <dbReference type="SAM" id="MobiDB-lite"/>
    </source>
</evidence>
<dbReference type="GO" id="GO:0046873">
    <property type="term" value="F:metal ion transmembrane transporter activity"/>
    <property type="evidence" value="ECO:0007669"/>
    <property type="project" value="InterPro"/>
</dbReference>
<evidence type="ECO:0000256" key="2">
    <source>
        <dbReference type="ARBA" id="ARBA00022692"/>
    </source>
</evidence>
<evidence type="ECO:0000313" key="8">
    <source>
        <dbReference type="Proteomes" id="UP000824998"/>
    </source>
</evidence>
<evidence type="ECO:0000256" key="4">
    <source>
        <dbReference type="ARBA" id="ARBA00023136"/>
    </source>
</evidence>
<accession>A0A9P8C8U8</accession>
<dbReference type="AlphaFoldDB" id="A0A9P8C8U8"/>
<keyword evidence="3 6" id="KW-1133">Transmembrane helix</keyword>
<dbReference type="Gene3D" id="1.20.58.340">
    <property type="entry name" value="Magnesium transport protein CorA, transmembrane region"/>
    <property type="match status" value="1"/>
</dbReference>
<keyword evidence="8" id="KW-1185">Reference proteome</keyword>
<evidence type="ECO:0000256" key="1">
    <source>
        <dbReference type="ARBA" id="ARBA00004141"/>
    </source>
</evidence>
<feature type="transmembrane region" description="Helical" evidence="6">
    <location>
        <begin position="684"/>
        <end position="706"/>
    </location>
</feature>
<dbReference type="InterPro" id="IPR045863">
    <property type="entry name" value="CorA_TM1_TM2"/>
</dbReference>
<dbReference type="InterPro" id="IPR002523">
    <property type="entry name" value="MgTranspt_CorA/ZnTranspt_ZntB"/>
</dbReference>
<feature type="region of interest" description="Disordered" evidence="5">
    <location>
        <begin position="508"/>
        <end position="540"/>
    </location>
</feature>
<keyword evidence="4 6" id="KW-0472">Membrane</keyword>
<gene>
    <name evidence="7" type="ORF">BJ875DRAFT_417466</name>
</gene>
<reference evidence="7" key="1">
    <citation type="journal article" date="2021" name="IMA Fungus">
        <title>Genomic characterization of three marine fungi, including Emericellopsis atlantica sp. nov. with signatures of a generalist lifestyle and marine biomass degradation.</title>
        <authorList>
            <person name="Hagestad O.C."/>
            <person name="Hou L."/>
            <person name="Andersen J.H."/>
            <person name="Hansen E.H."/>
            <person name="Altermark B."/>
            <person name="Li C."/>
            <person name="Kuhnert E."/>
            <person name="Cox R.J."/>
            <person name="Crous P.W."/>
            <person name="Spatafora J.W."/>
            <person name="Lail K."/>
            <person name="Amirebrahimi M."/>
            <person name="Lipzen A."/>
            <person name="Pangilinan J."/>
            <person name="Andreopoulos W."/>
            <person name="Hayes R.D."/>
            <person name="Ng V."/>
            <person name="Grigoriev I.V."/>
            <person name="Jackson S.A."/>
            <person name="Sutton T.D.S."/>
            <person name="Dobson A.D.W."/>
            <person name="Rama T."/>
        </authorList>
    </citation>
    <scope>NUCLEOTIDE SEQUENCE</scope>
    <source>
        <strain evidence="7">TRa018bII</strain>
    </source>
</reference>